<dbReference type="InterPro" id="IPR006597">
    <property type="entry name" value="Sel1-like"/>
</dbReference>
<dbReference type="AlphaFoldDB" id="A0A7S0QW21"/>
<dbReference type="SUPFAM" id="SSF81901">
    <property type="entry name" value="HCP-like"/>
    <property type="match status" value="3"/>
</dbReference>
<keyword evidence="3" id="KW-0732">Signal</keyword>
<keyword evidence="2" id="KW-0812">Transmembrane</keyword>
<gene>
    <name evidence="4" type="ORF">POBO1169_LOCUS4302</name>
</gene>
<dbReference type="InterPro" id="IPR011990">
    <property type="entry name" value="TPR-like_helical_dom_sf"/>
</dbReference>
<evidence type="ECO:0000256" key="1">
    <source>
        <dbReference type="ARBA" id="ARBA00038101"/>
    </source>
</evidence>
<feature type="signal peptide" evidence="3">
    <location>
        <begin position="1"/>
        <end position="27"/>
    </location>
</feature>
<proteinExistence type="inferred from homology"/>
<comment type="similarity">
    <text evidence="1">Belongs to the sel-1 family.</text>
</comment>
<name>A0A7S0QW21_9CHLO</name>
<dbReference type="Pfam" id="PF08238">
    <property type="entry name" value="Sel1"/>
    <property type="match status" value="11"/>
</dbReference>
<accession>A0A7S0QW21</accession>
<dbReference type="InterPro" id="IPR050767">
    <property type="entry name" value="Sel1_AlgK"/>
</dbReference>
<organism evidence="4">
    <name type="scientific">Pyramimonas obovata</name>
    <dbReference type="NCBI Taxonomy" id="1411642"/>
    <lineage>
        <taxon>Eukaryota</taxon>
        <taxon>Viridiplantae</taxon>
        <taxon>Chlorophyta</taxon>
        <taxon>Pyramimonadophyceae</taxon>
        <taxon>Pyramimonadales</taxon>
        <taxon>Pyramimonadaceae</taxon>
        <taxon>Pyramimonas</taxon>
        <taxon>Pyramimonas incertae sedis</taxon>
    </lineage>
</organism>
<feature type="transmembrane region" description="Helical" evidence="2">
    <location>
        <begin position="552"/>
        <end position="568"/>
    </location>
</feature>
<feature type="chain" id="PRO_5030571490" evidence="3">
    <location>
        <begin position="28"/>
        <end position="584"/>
    </location>
</feature>
<dbReference type="SMART" id="SM00671">
    <property type="entry name" value="SEL1"/>
    <property type="match status" value="11"/>
</dbReference>
<dbReference type="GO" id="GO:0036503">
    <property type="term" value="P:ERAD pathway"/>
    <property type="evidence" value="ECO:0007669"/>
    <property type="project" value="TreeGrafter"/>
</dbReference>
<protein>
    <submittedName>
        <fullName evidence="4">Uncharacterized protein</fullName>
    </submittedName>
</protein>
<evidence type="ECO:0000256" key="2">
    <source>
        <dbReference type="SAM" id="Phobius"/>
    </source>
</evidence>
<dbReference type="GO" id="GO:0005789">
    <property type="term" value="C:endoplasmic reticulum membrane"/>
    <property type="evidence" value="ECO:0007669"/>
    <property type="project" value="TreeGrafter"/>
</dbReference>
<evidence type="ECO:0000256" key="3">
    <source>
        <dbReference type="SAM" id="SignalP"/>
    </source>
</evidence>
<evidence type="ECO:0000313" key="4">
    <source>
        <dbReference type="EMBL" id="CAD8656180.1"/>
    </source>
</evidence>
<reference evidence="4" key="1">
    <citation type="submission" date="2021-01" db="EMBL/GenBank/DDBJ databases">
        <authorList>
            <person name="Corre E."/>
            <person name="Pelletier E."/>
            <person name="Niang G."/>
            <person name="Scheremetjew M."/>
            <person name="Finn R."/>
            <person name="Kale V."/>
            <person name="Holt S."/>
            <person name="Cochrane G."/>
            <person name="Meng A."/>
            <person name="Brown T."/>
            <person name="Cohen L."/>
        </authorList>
    </citation>
    <scope>NUCLEOTIDE SEQUENCE</scope>
    <source>
        <strain evidence="4">CCMP722</strain>
    </source>
</reference>
<keyword evidence="2" id="KW-1133">Transmembrane helix</keyword>
<dbReference type="Gene3D" id="1.25.40.10">
    <property type="entry name" value="Tetratricopeptide repeat domain"/>
    <property type="match status" value="2"/>
</dbReference>
<keyword evidence="2" id="KW-0472">Membrane</keyword>
<sequence length="584" mass="63358">MPSQMLHRKPIVVGGILLLCCSLPVFSNTPEFAEELFQRAEKLVNTDDMPSDEDLAQAYELYKQAADSGHPGSQEAVGLMLLSGVGTEVDVPRGILHLYFASAANSTLAQMALGYRHAFGLGVPKSCQAAVLYYAAPAQAVVRLASRGAPLPGIERVRLSVDHDTNYNPHREKEMVQYYQYSADMGNVEAQTAVGQLLNVGARGMEQDYSQAAHYFLQAAAVGDMDAISHLGHMYANGLGVEADNETALEYFWRGAEKGHAHALYGLGYMYLAGAGVEKNVLKAQQFFTKAADQGSADAHFHLGMLQVTGALGAPDFPKAFHHLSAAGQSAHLLAIYNLALMQLGGLGVPVSCPTALALLKSVAERGLWSQVLERAHAHYLRGAPDRAALEYLRAAEMGLELGQSNAAYLLERAGRGDPARRERALAQALHYHQRAADQGNVNSLLRIGDAYYYGRGTPEDLNKSVAVYRQATTMRSAQAMFNLGVLHEHGRGLPQDLHLAKRYYDMARTTHPDSAVPVTLALLKLSLHHLYINNREAAHASAAWVLRNAEALILVALAGTLGVVLHLRSARTRRRLAEAADEQ</sequence>
<dbReference type="EMBL" id="HBFA01008249">
    <property type="protein sequence ID" value="CAD8656180.1"/>
    <property type="molecule type" value="Transcribed_RNA"/>
</dbReference>
<dbReference type="PANTHER" id="PTHR11102:SF147">
    <property type="entry name" value="SEL1L ADAPTOR SUBUNIT OF ERAD E3 UBIQUITIN LIGASE"/>
    <property type="match status" value="1"/>
</dbReference>
<dbReference type="PANTHER" id="PTHR11102">
    <property type="entry name" value="SEL-1-LIKE PROTEIN"/>
    <property type="match status" value="1"/>
</dbReference>